<dbReference type="Proteomes" id="UP001597380">
    <property type="component" value="Unassembled WGS sequence"/>
</dbReference>
<dbReference type="RefSeq" id="WP_345338646.1">
    <property type="nucleotide sequence ID" value="NZ_BAABLI010000006.1"/>
</dbReference>
<protein>
    <submittedName>
        <fullName evidence="1">Uncharacterized protein</fullName>
    </submittedName>
</protein>
<organism evidence="1 2">
    <name type="scientific">Corallincola platygyrae</name>
    <dbReference type="NCBI Taxonomy" id="1193278"/>
    <lineage>
        <taxon>Bacteria</taxon>
        <taxon>Pseudomonadati</taxon>
        <taxon>Pseudomonadota</taxon>
        <taxon>Gammaproteobacteria</taxon>
        <taxon>Alteromonadales</taxon>
        <taxon>Psychromonadaceae</taxon>
        <taxon>Corallincola</taxon>
    </lineage>
</organism>
<reference evidence="2" key="1">
    <citation type="journal article" date="2019" name="Int. J. Syst. Evol. Microbiol.">
        <title>The Global Catalogue of Microorganisms (GCM) 10K type strain sequencing project: providing services to taxonomists for standard genome sequencing and annotation.</title>
        <authorList>
            <consortium name="The Broad Institute Genomics Platform"/>
            <consortium name="The Broad Institute Genome Sequencing Center for Infectious Disease"/>
            <person name="Wu L."/>
            <person name="Ma J."/>
        </authorList>
    </citation>
    <scope>NUCLEOTIDE SEQUENCE [LARGE SCALE GENOMIC DNA]</scope>
    <source>
        <strain evidence="2">CGMCC 1.10992</strain>
    </source>
</reference>
<accession>A0ABW4XRN0</accession>
<comment type="caution">
    <text evidence="1">The sequence shown here is derived from an EMBL/GenBank/DDBJ whole genome shotgun (WGS) entry which is preliminary data.</text>
</comment>
<proteinExistence type="predicted"/>
<keyword evidence="2" id="KW-1185">Reference proteome</keyword>
<evidence type="ECO:0000313" key="2">
    <source>
        <dbReference type="Proteomes" id="UP001597380"/>
    </source>
</evidence>
<sequence>MKLKLTRDSVAAGDDADAPHFFDVVVSDDSTTEEIIEFVCEGSYLPKVVGSATWSFSSHKPLAVFAQKWGRPRMLSFIDCPVSDLATDGSGIRFHVNYHAQIEPEVVFEVLRRTKPNAI</sequence>
<name>A0ABW4XRN0_9GAMM</name>
<dbReference type="EMBL" id="JBHUHT010000023">
    <property type="protein sequence ID" value="MFD2097495.1"/>
    <property type="molecule type" value="Genomic_DNA"/>
</dbReference>
<evidence type="ECO:0000313" key="1">
    <source>
        <dbReference type="EMBL" id="MFD2097495.1"/>
    </source>
</evidence>
<gene>
    <name evidence="1" type="ORF">ACFSJ3_15980</name>
</gene>